<dbReference type="EC" id="3.4.19.12" evidence="2"/>
<keyword evidence="8" id="KW-1185">Reference proteome</keyword>
<keyword evidence="3" id="KW-0645">Protease</keyword>
<keyword evidence="5" id="KW-0378">Hydrolase</keyword>
<comment type="catalytic activity">
    <reaction evidence="1">
        <text>Thiol-dependent hydrolysis of ester, thioester, amide, peptide and isopeptide bonds formed by the C-terminal Gly of ubiquitin (a 76-residue protein attached to proteins as an intracellular targeting signal).</text>
        <dbReference type="EC" id="3.4.19.12"/>
    </reaction>
</comment>
<proteinExistence type="predicted"/>
<evidence type="ECO:0000313" key="8">
    <source>
        <dbReference type="Proteomes" id="UP001642484"/>
    </source>
</evidence>
<dbReference type="SUPFAM" id="SSF56112">
    <property type="entry name" value="Protein kinase-like (PK-like)"/>
    <property type="match status" value="1"/>
</dbReference>
<keyword evidence="4" id="KW-0833">Ubl conjugation pathway</keyword>
<dbReference type="Pfam" id="PF02099">
    <property type="entry name" value="Josephin"/>
    <property type="match status" value="1"/>
</dbReference>
<name>A0ABP0PHY5_9DINO</name>
<protein>
    <recommendedName>
        <fullName evidence="2">ubiquitinyl hydrolase 1</fullName>
        <ecNumber evidence="2">3.4.19.12</ecNumber>
    </recommendedName>
</protein>
<dbReference type="InterPro" id="IPR000719">
    <property type="entry name" value="Prot_kinase_dom"/>
</dbReference>
<reference evidence="7 8" key="1">
    <citation type="submission" date="2024-02" db="EMBL/GenBank/DDBJ databases">
        <authorList>
            <person name="Chen Y."/>
            <person name="Shah S."/>
            <person name="Dougan E. K."/>
            <person name="Thang M."/>
            <person name="Chan C."/>
        </authorList>
    </citation>
    <scope>NUCLEOTIDE SEQUENCE [LARGE SCALE GENOMIC DNA]</scope>
</reference>
<accession>A0ABP0PHY5</accession>
<dbReference type="PROSITE" id="PS50011">
    <property type="entry name" value="PROTEIN_KINASE_DOM"/>
    <property type="match status" value="1"/>
</dbReference>
<evidence type="ECO:0000256" key="3">
    <source>
        <dbReference type="ARBA" id="ARBA00022670"/>
    </source>
</evidence>
<comment type="caution">
    <text evidence="7">The sequence shown here is derived from an EMBL/GenBank/DDBJ whole genome shotgun (WGS) entry which is preliminary data.</text>
</comment>
<feature type="domain" description="Protein kinase" evidence="6">
    <location>
        <begin position="182"/>
        <end position="493"/>
    </location>
</feature>
<evidence type="ECO:0000256" key="4">
    <source>
        <dbReference type="ARBA" id="ARBA00022786"/>
    </source>
</evidence>
<dbReference type="InterPro" id="IPR006155">
    <property type="entry name" value="Josephin"/>
</dbReference>
<gene>
    <name evidence="7" type="ORF">CCMP2556_LOCUS36700</name>
</gene>
<evidence type="ECO:0000313" key="7">
    <source>
        <dbReference type="EMBL" id="CAK9074499.1"/>
    </source>
</evidence>
<evidence type="ECO:0000256" key="5">
    <source>
        <dbReference type="ARBA" id="ARBA00022801"/>
    </source>
</evidence>
<sequence length="656" mass="72278">MAKVSGQSASLGPSRPAPPFGLGVTCRVLGFWGSSGEEIREELRWDGTQYLCSLEVPPGEDAMFQIDVEGVGRMYPSLEGANPGLRHELLGPEPLTEEGDGWYDMEYNMEYNMVQHQLVSLQVQDPPHPEQASWFLDSVRRPRRGTVFVAWPRGCAAALGWRFDGEEEIPRETEDWHEMGPWLISSHIGQGKQGAVVCTGRWPGAGLGGVVAVKYPVEPEELKLYARVHDLAGLPDLVDFGRLPKHSEKTGYYMAMSKSEPCLDILLRGQLHIHDPTPQILGRISWPVVAGMGLRLLRTLEAIHLRGWSIQGGSQVLPSEPQSEPRQGNVLLHRRAPHVQLIDLGRAGDKGRTSFEPGQGGMRDYMSIKSGLEGGRRTSADDVESLGWFLLRLLLGRCPWSAKVKPHPSETWEEGGARVAREKLRFLEEGGLKRFAPECRFCPPFLMSFLRRARSAAGHELAPAEYDALAELLVKGTDVQGPLELESKLEQWVSGYYAARDAGILKKGMWPYAGGLGGLVRFSSEQFARGKASRGLPVFDEAWKGYVVLCDVKPGDVSGGAWGVGLDGTWYSVQVLYTALFSAGYTLDIDNPIHTAASLENCIGCIQNWQNAHWVAYTMVGEEIFLCDSLKPRPEKISAAALAATLPHCPTYAIRA</sequence>
<dbReference type="Gene3D" id="3.90.70.40">
    <property type="match status" value="1"/>
</dbReference>
<dbReference type="InterPro" id="IPR011009">
    <property type="entry name" value="Kinase-like_dom_sf"/>
</dbReference>
<evidence type="ECO:0000256" key="2">
    <source>
        <dbReference type="ARBA" id="ARBA00012759"/>
    </source>
</evidence>
<dbReference type="Gene3D" id="1.10.510.10">
    <property type="entry name" value="Transferase(Phosphotransferase) domain 1"/>
    <property type="match status" value="1"/>
</dbReference>
<dbReference type="EMBL" id="CAXAMN010023017">
    <property type="protein sequence ID" value="CAK9074499.1"/>
    <property type="molecule type" value="Genomic_DNA"/>
</dbReference>
<dbReference type="Proteomes" id="UP001642484">
    <property type="component" value="Unassembled WGS sequence"/>
</dbReference>
<evidence type="ECO:0000256" key="1">
    <source>
        <dbReference type="ARBA" id="ARBA00000707"/>
    </source>
</evidence>
<evidence type="ECO:0000259" key="6">
    <source>
        <dbReference type="PROSITE" id="PS50011"/>
    </source>
</evidence>
<organism evidence="7 8">
    <name type="scientific">Durusdinium trenchii</name>
    <dbReference type="NCBI Taxonomy" id="1381693"/>
    <lineage>
        <taxon>Eukaryota</taxon>
        <taxon>Sar</taxon>
        <taxon>Alveolata</taxon>
        <taxon>Dinophyceae</taxon>
        <taxon>Suessiales</taxon>
        <taxon>Symbiodiniaceae</taxon>
        <taxon>Durusdinium</taxon>
    </lineage>
</organism>